<accession>A0AA40FDU5</accession>
<reference evidence="1" key="1">
    <citation type="submission" date="2021-10" db="EMBL/GenBank/DDBJ databases">
        <title>Melipona bicolor Genome sequencing and assembly.</title>
        <authorList>
            <person name="Araujo N.S."/>
            <person name="Arias M.C."/>
        </authorList>
    </citation>
    <scope>NUCLEOTIDE SEQUENCE</scope>
    <source>
        <strain evidence="1">USP_2M_L1-L4_2017</strain>
        <tissue evidence="1">Whole body</tissue>
    </source>
</reference>
<proteinExistence type="predicted"/>
<comment type="caution">
    <text evidence="1">The sequence shown here is derived from an EMBL/GenBank/DDBJ whole genome shotgun (WGS) entry which is preliminary data.</text>
</comment>
<keyword evidence="2" id="KW-1185">Reference proteome</keyword>
<dbReference type="Proteomes" id="UP001177670">
    <property type="component" value="Unassembled WGS sequence"/>
</dbReference>
<sequence length="146" mass="16130">MTFPFCGFVFDSSDERTRQMPVASDDWVPHPAKITSSITTVKGATIQSTTTAWMSPYSRASPSERPTSNNNNNNGVVILEGCRPPAATTARRFLRWFSRLGQPPIGKSVSCVVLLVIAGVPYTWQWPLTKRLYLPVEPTLTAVTDN</sequence>
<dbReference type="AlphaFoldDB" id="A0AA40FDU5"/>
<organism evidence="1 2">
    <name type="scientific">Melipona bicolor</name>
    <dbReference type="NCBI Taxonomy" id="60889"/>
    <lineage>
        <taxon>Eukaryota</taxon>
        <taxon>Metazoa</taxon>
        <taxon>Ecdysozoa</taxon>
        <taxon>Arthropoda</taxon>
        <taxon>Hexapoda</taxon>
        <taxon>Insecta</taxon>
        <taxon>Pterygota</taxon>
        <taxon>Neoptera</taxon>
        <taxon>Endopterygota</taxon>
        <taxon>Hymenoptera</taxon>
        <taxon>Apocrita</taxon>
        <taxon>Aculeata</taxon>
        <taxon>Apoidea</taxon>
        <taxon>Anthophila</taxon>
        <taxon>Apidae</taxon>
        <taxon>Melipona</taxon>
    </lineage>
</organism>
<evidence type="ECO:0000313" key="2">
    <source>
        <dbReference type="Proteomes" id="UP001177670"/>
    </source>
</evidence>
<dbReference type="EMBL" id="JAHYIQ010000057">
    <property type="protein sequence ID" value="KAK1116990.1"/>
    <property type="molecule type" value="Genomic_DNA"/>
</dbReference>
<name>A0AA40FDU5_9HYME</name>
<gene>
    <name evidence="1" type="ORF">K0M31_017039</name>
</gene>
<evidence type="ECO:0000313" key="1">
    <source>
        <dbReference type="EMBL" id="KAK1116990.1"/>
    </source>
</evidence>
<protein>
    <submittedName>
        <fullName evidence="1">Uncharacterized protein</fullName>
    </submittedName>
</protein>